<dbReference type="EMBL" id="MU004232">
    <property type="protein sequence ID" value="KAF2671598.1"/>
    <property type="molecule type" value="Genomic_DNA"/>
</dbReference>
<evidence type="ECO:0000313" key="3">
    <source>
        <dbReference type="EMBL" id="KAF2671598.1"/>
    </source>
</evidence>
<feature type="compositionally biased region" description="Polar residues" evidence="1">
    <location>
        <begin position="349"/>
        <end position="362"/>
    </location>
</feature>
<sequence>MDPITLTTGIISLIAAVGKAGITITSFVREVRGARRDLDRVARELSSLQMCLEALADDFKDNEIDLPQTMEENLTIVVKNCGQVVQDIEDSLAKISGKGLGLLRKIEWSVSAKGDMDRLRSNLEAHKSSLNIALDVVQLSLIKTIKKDTTELNEKSDAIHDNTEVLVAGMAKMDRDIEGLYARLAAMPLNDEQRAPLENLAQASKDDANDTIASNVTPAVGGASQLCDRIDHEARLKALLSSEEGKDTFGNIGQFRVPAQTSTGISHAARLNALVSSGEGKDTFGHIGQRGVSTQNIGFDDTWQQTNMALLASSERIPLPPMPEGVIYSPGSSGRVPLPPMPGRIASPPSGNKSSPFSSDVQSDRQQITWDTIFKGREFADPAMYDMVSPPSQDRLHDLKRYVEHWYMIGSEKRRIEELLLSKTEEGIFYEVAYDIVQAKRGDQDPDDWEPTNFTDILNGEEAQDFLSRSGLKKRTLRNIWTTVDLQDGGVLDTVQLAQMLRLIGHAQTDEDNFCGRISSGISSVPSLPKIRRLDAPNSRPIVPRLTMRAVDVYWDFCQHFFPSGQYLGDELVQLLNASGLDENTLGDLWQLVDEDDKGFFNRYELVVLRFQ</sequence>
<reference evidence="3" key="1">
    <citation type="journal article" date="2020" name="Stud. Mycol.">
        <title>101 Dothideomycetes genomes: a test case for predicting lifestyles and emergence of pathogens.</title>
        <authorList>
            <person name="Haridas S."/>
            <person name="Albert R."/>
            <person name="Binder M."/>
            <person name="Bloem J."/>
            <person name="Labutti K."/>
            <person name="Salamov A."/>
            <person name="Andreopoulos B."/>
            <person name="Baker S."/>
            <person name="Barry K."/>
            <person name="Bills G."/>
            <person name="Bluhm B."/>
            <person name="Cannon C."/>
            <person name="Castanera R."/>
            <person name="Culley D."/>
            <person name="Daum C."/>
            <person name="Ezra D."/>
            <person name="Gonzalez J."/>
            <person name="Henrissat B."/>
            <person name="Kuo A."/>
            <person name="Liang C."/>
            <person name="Lipzen A."/>
            <person name="Lutzoni F."/>
            <person name="Magnuson J."/>
            <person name="Mondo S."/>
            <person name="Nolan M."/>
            <person name="Ohm R."/>
            <person name="Pangilinan J."/>
            <person name="Park H.-J."/>
            <person name="Ramirez L."/>
            <person name="Alfaro M."/>
            <person name="Sun H."/>
            <person name="Tritt A."/>
            <person name="Yoshinaga Y."/>
            <person name="Zwiers L.-H."/>
            <person name="Turgeon B."/>
            <person name="Goodwin S."/>
            <person name="Spatafora J."/>
            <person name="Crous P."/>
            <person name="Grigoriev I."/>
        </authorList>
    </citation>
    <scope>NUCLEOTIDE SEQUENCE</scope>
    <source>
        <strain evidence="3">CBS 115976</strain>
    </source>
</reference>
<evidence type="ECO:0000313" key="4">
    <source>
        <dbReference type="Proteomes" id="UP000799302"/>
    </source>
</evidence>
<dbReference type="SUPFAM" id="SSF47473">
    <property type="entry name" value="EF-hand"/>
    <property type="match status" value="2"/>
</dbReference>
<dbReference type="InterPro" id="IPR000261">
    <property type="entry name" value="EH_dom"/>
</dbReference>
<dbReference type="InterPro" id="IPR031348">
    <property type="entry name" value="PigL_N"/>
</dbReference>
<dbReference type="Proteomes" id="UP000799302">
    <property type="component" value="Unassembled WGS sequence"/>
</dbReference>
<accession>A0A6A6UKL2</accession>
<feature type="domain" description="EH" evidence="2">
    <location>
        <begin position="466"/>
        <end position="527"/>
    </location>
</feature>
<dbReference type="PROSITE" id="PS50031">
    <property type="entry name" value="EH"/>
    <property type="match status" value="1"/>
</dbReference>
<organism evidence="3 4">
    <name type="scientific">Microthyrium microscopicum</name>
    <dbReference type="NCBI Taxonomy" id="703497"/>
    <lineage>
        <taxon>Eukaryota</taxon>
        <taxon>Fungi</taxon>
        <taxon>Dikarya</taxon>
        <taxon>Ascomycota</taxon>
        <taxon>Pezizomycotina</taxon>
        <taxon>Dothideomycetes</taxon>
        <taxon>Dothideomycetes incertae sedis</taxon>
        <taxon>Microthyriales</taxon>
        <taxon>Microthyriaceae</taxon>
        <taxon>Microthyrium</taxon>
    </lineage>
</organism>
<protein>
    <recommendedName>
        <fullName evidence="2">EH domain-containing protein</fullName>
    </recommendedName>
</protein>
<evidence type="ECO:0000259" key="2">
    <source>
        <dbReference type="PROSITE" id="PS50031"/>
    </source>
</evidence>
<dbReference type="Pfam" id="PF17111">
    <property type="entry name" value="PigL_N"/>
    <property type="match status" value="1"/>
</dbReference>
<gene>
    <name evidence="3" type="ORF">BT63DRAFT_476480</name>
</gene>
<dbReference type="OrthoDB" id="524326at2759"/>
<dbReference type="AlphaFoldDB" id="A0A6A6UKL2"/>
<feature type="region of interest" description="Disordered" evidence="1">
    <location>
        <begin position="341"/>
        <end position="362"/>
    </location>
</feature>
<evidence type="ECO:0000256" key="1">
    <source>
        <dbReference type="SAM" id="MobiDB-lite"/>
    </source>
</evidence>
<dbReference type="InterPro" id="IPR011992">
    <property type="entry name" value="EF-hand-dom_pair"/>
</dbReference>
<dbReference type="Gene3D" id="1.10.238.10">
    <property type="entry name" value="EF-hand"/>
    <property type="match status" value="2"/>
</dbReference>
<keyword evidence="4" id="KW-1185">Reference proteome</keyword>
<name>A0A6A6UKL2_9PEZI</name>
<dbReference type="Pfam" id="PF12763">
    <property type="entry name" value="EH"/>
    <property type="match status" value="2"/>
</dbReference>
<proteinExistence type="predicted"/>